<feature type="transmembrane region" description="Helical" evidence="1">
    <location>
        <begin position="193"/>
        <end position="211"/>
    </location>
</feature>
<proteinExistence type="predicted"/>
<protein>
    <submittedName>
        <fullName evidence="2">ABC transporter permease subunit</fullName>
    </submittedName>
</protein>
<keyword evidence="1" id="KW-0472">Membrane</keyword>
<feature type="transmembrane region" description="Helical" evidence="1">
    <location>
        <begin position="20"/>
        <end position="38"/>
    </location>
</feature>
<feature type="transmembrane region" description="Helical" evidence="1">
    <location>
        <begin position="241"/>
        <end position="263"/>
    </location>
</feature>
<feature type="transmembrane region" description="Helical" evidence="1">
    <location>
        <begin position="120"/>
        <end position="150"/>
    </location>
</feature>
<gene>
    <name evidence="2" type="ORF">GRF59_08335</name>
</gene>
<name>A0A7X3LG18_9BACL</name>
<evidence type="ECO:0000313" key="2">
    <source>
        <dbReference type="EMBL" id="MWV43642.1"/>
    </source>
</evidence>
<keyword evidence="1" id="KW-1133">Transmembrane helix</keyword>
<feature type="transmembrane region" description="Helical" evidence="1">
    <location>
        <begin position="77"/>
        <end position="99"/>
    </location>
</feature>
<dbReference type="RefSeq" id="WP_160497123.1">
    <property type="nucleotide sequence ID" value="NZ_WUBI01000001.1"/>
</dbReference>
<reference evidence="2 3" key="1">
    <citation type="submission" date="2019-12" db="EMBL/GenBank/DDBJ databases">
        <title>Paenibacillus sp. nov., an endophytic bacterium isolated from the stem of Dendrobium.</title>
        <authorList>
            <person name="Zhao R."/>
        </authorList>
    </citation>
    <scope>NUCLEOTIDE SEQUENCE [LARGE SCALE GENOMIC DNA]</scope>
    <source>
        <strain evidence="2 3">HJL G12</strain>
    </source>
</reference>
<accession>A0A7X3LG18</accession>
<dbReference type="PANTHER" id="PTHR37305">
    <property type="entry name" value="INTEGRAL MEMBRANE PROTEIN-RELATED"/>
    <property type="match status" value="1"/>
</dbReference>
<dbReference type="EMBL" id="WUBI01000001">
    <property type="protein sequence ID" value="MWV43642.1"/>
    <property type="molecule type" value="Genomic_DNA"/>
</dbReference>
<dbReference type="Pfam" id="PF12679">
    <property type="entry name" value="ABC2_membrane_2"/>
    <property type="match status" value="1"/>
</dbReference>
<comment type="caution">
    <text evidence="2">The sequence shown here is derived from an EMBL/GenBank/DDBJ whole genome shotgun (WGS) entry which is preliminary data.</text>
</comment>
<organism evidence="2 3">
    <name type="scientific">Paenibacillus dendrobii</name>
    <dbReference type="NCBI Taxonomy" id="2691084"/>
    <lineage>
        <taxon>Bacteria</taxon>
        <taxon>Bacillati</taxon>
        <taxon>Bacillota</taxon>
        <taxon>Bacilli</taxon>
        <taxon>Bacillales</taxon>
        <taxon>Paenibacillaceae</taxon>
        <taxon>Paenibacillus</taxon>
    </lineage>
</organism>
<evidence type="ECO:0000313" key="3">
    <source>
        <dbReference type="Proteomes" id="UP000460318"/>
    </source>
</evidence>
<evidence type="ECO:0000256" key="1">
    <source>
        <dbReference type="SAM" id="Phobius"/>
    </source>
</evidence>
<dbReference type="AlphaFoldDB" id="A0A7X3LG18"/>
<feature type="transmembrane region" description="Helical" evidence="1">
    <location>
        <begin position="162"/>
        <end position="186"/>
    </location>
</feature>
<sequence length="270" mass="29338">MNMPLYGQMLKNHLRTMSSYAFGSAFYILLMFWIFPSMKTQSESLNALLGSMPEGLSKAFGLENGFGSVDGFISGEYYGLLFVLILSIFSIMTSTQLMARLVDQGSMAYLLSAPTTRIKVALTQALVLLTGLLLITAITTLAGYGGYAWFIGDLNEFDSSRFLLLNVGAFLLFFAVCGISFFISALCNDEKRALGASGVVVFGFFSLNLVGKISDQLSWMQHISLFSLFNPAGIVKGTVDWIPVVVILLAVGLAGFAAGIIVFRKRSLLL</sequence>
<dbReference type="Proteomes" id="UP000460318">
    <property type="component" value="Unassembled WGS sequence"/>
</dbReference>
<dbReference type="PANTHER" id="PTHR37305:SF2">
    <property type="entry name" value="BACITRACIN TRANSPORT PERMEASE PROTEIN BCRB"/>
    <property type="match status" value="1"/>
</dbReference>
<keyword evidence="1" id="KW-0812">Transmembrane</keyword>
<keyword evidence="3" id="KW-1185">Reference proteome</keyword>
<dbReference type="GO" id="GO:0140359">
    <property type="term" value="F:ABC-type transporter activity"/>
    <property type="evidence" value="ECO:0007669"/>
    <property type="project" value="InterPro"/>
</dbReference>
<dbReference type="GO" id="GO:0005886">
    <property type="term" value="C:plasma membrane"/>
    <property type="evidence" value="ECO:0007669"/>
    <property type="project" value="UniProtKB-SubCell"/>
</dbReference>